<dbReference type="AlphaFoldDB" id="A0A504Z2I7"/>
<accession>A0A504Z2I7</accession>
<keyword evidence="2" id="KW-1185">Reference proteome</keyword>
<comment type="caution">
    <text evidence="1">The sequence shown here is derived from an EMBL/GenBank/DDBJ whole genome shotgun (WGS) entry which is preliminary data.</text>
</comment>
<gene>
    <name evidence="1" type="ORF">FGIG_12543</name>
</gene>
<evidence type="ECO:0000313" key="2">
    <source>
        <dbReference type="Proteomes" id="UP000316759"/>
    </source>
</evidence>
<dbReference type="EMBL" id="SUNJ01001249">
    <property type="protein sequence ID" value="TPP66946.1"/>
    <property type="molecule type" value="Genomic_DNA"/>
</dbReference>
<proteinExistence type="predicted"/>
<name>A0A504Z2I7_FASGI</name>
<evidence type="ECO:0000313" key="1">
    <source>
        <dbReference type="EMBL" id="TPP66946.1"/>
    </source>
</evidence>
<organism evidence="1 2">
    <name type="scientific">Fasciola gigantica</name>
    <name type="common">Giant liver fluke</name>
    <dbReference type="NCBI Taxonomy" id="46835"/>
    <lineage>
        <taxon>Eukaryota</taxon>
        <taxon>Metazoa</taxon>
        <taxon>Spiralia</taxon>
        <taxon>Lophotrochozoa</taxon>
        <taxon>Platyhelminthes</taxon>
        <taxon>Trematoda</taxon>
        <taxon>Digenea</taxon>
        <taxon>Plagiorchiida</taxon>
        <taxon>Echinostomata</taxon>
        <taxon>Echinostomatoidea</taxon>
        <taxon>Fasciolidae</taxon>
        <taxon>Fasciola</taxon>
    </lineage>
</organism>
<protein>
    <submittedName>
        <fullName evidence="1">Uncharacterized protein</fullName>
    </submittedName>
</protein>
<sequence>MIHFLNVSLFRSLITDTACHTKPSQITGKSFSWALQVKYW</sequence>
<reference evidence="1 2" key="1">
    <citation type="submission" date="2019-04" db="EMBL/GenBank/DDBJ databases">
        <title>Annotation for the trematode Fasciola gigantica.</title>
        <authorList>
            <person name="Choi Y.-J."/>
        </authorList>
    </citation>
    <scope>NUCLEOTIDE SEQUENCE [LARGE SCALE GENOMIC DNA]</scope>
    <source>
        <strain evidence="1">Uganda_cow_1</strain>
    </source>
</reference>
<dbReference type="Proteomes" id="UP000316759">
    <property type="component" value="Unassembled WGS sequence"/>
</dbReference>